<evidence type="ECO:0000313" key="4">
    <source>
        <dbReference type="EMBL" id="SMH44820.1"/>
    </source>
</evidence>
<dbReference type="STRING" id="1891671.SAMN06295885_2443"/>
<dbReference type="SMART" id="SM00829">
    <property type="entry name" value="PKS_ER"/>
    <property type="match status" value="1"/>
</dbReference>
<evidence type="ECO:0000313" key="5">
    <source>
        <dbReference type="Proteomes" id="UP000193711"/>
    </source>
</evidence>
<evidence type="ECO:0000256" key="1">
    <source>
        <dbReference type="ARBA" id="ARBA00022857"/>
    </source>
</evidence>
<protein>
    <submittedName>
        <fullName evidence="4">NADPH:quinone reductase</fullName>
    </submittedName>
</protein>
<dbReference type="SUPFAM" id="SSF50129">
    <property type="entry name" value="GroES-like"/>
    <property type="match status" value="1"/>
</dbReference>
<evidence type="ECO:0000259" key="3">
    <source>
        <dbReference type="SMART" id="SM00829"/>
    </source>
</evidence>
<dbReference type="Pfam" id="PF13602">
    <property type="entry name" value="ADH_zinc_N_2"/>
    <property type="match status" value="1"/>
</dbReference>
<dbReference type="SUPFAM" id="SSF51735">
    <property type="entry name" value="NAD(P)-binding Rossmann-fold domains"/>
    <property type="match status" value="1"/>
</dbReference>
<feature type="domain" description="Enoyl reductase (ER)" evidence="3">
    <location>
        <begin position="11"/>
        <end position="313"/>
    </location>
</feature>
<dbReference type="Pfam" id="PF08240">
    <property type="entry name" value="ADH_N"/>
    <property type="match status" value="1"/>
</dbReference>
<dbReference type="RefSeq" id="WP_085476846.1">
    <property type="nucleotide sequence ID" value="NZ_FXBM01000002.1"/>
</dbReference>
<dbReference type="AlphaFoldDB" id="A0A1X7P1Z3"/>
<reference evidence="5" key="1">
    <citation type="submission" date="2017-04" db="EMBL/GenBank/DDBJ databases">
        <authorList>
            <person name="Varghese N."/>
            <person name="Submissions S."/>
        </authorList>
    </citation>
    <scope>NUCLEOTIDE SEQUENCE [LARGE SCALE GENOMIC DNA]</scope>
    <source>
        <strain evidence="5">VKM Ac-2121</strain>
    </source>
</reference>
<dbReference type="PANTHER" id="PTHR48106">
    <property type="entry name" value="QUINONE OXIDOREDUCTASE PIG3-RELATED"/>
    <property type="match status" value="1"/>
</dbReference>
<dbReference type="Gene3D" id="3.90.180.10">
    <property type="entry name" value="Medium-chain alcohol dehydrogenases, catalytic domain"/>
    <property type="match status" value="1"/>
</dbReference>
<name>A0A1X7P1Z3_9MICO</name>
<dbReference type="InterPro" id="IPR036291">
    <property type="entry name" value="NAD(P)-bd_dom_sf"/>
</dbReference>
<sequence>MVLAMQADDFGGPAALRPVEVDPGDPGPGRVRLRVRAAGVNPSDAKLLSGVFGRGRTPVRPGSEVAGVVTAVGSDAIGPLGEVGVGDEVVAFRVSGGWAEEVVVPASSVLSKPAALGWAAAAGLLLTGTTAVHLLEATRVSAGDTVLVHGASGAVGSLVVQLARGRGARVIGTAGERGEAVVQRFGGEPVRYGPGLEERVRLLAPDGVDAALDTAGTEEALDVSVALVADRSRIATIAGFEHAAALGGGILLLGGGPGADPGAALRDAARAPLLERAGRGELEVVLGPSFALRDAAEALALVASGRAGGKVVLLP</sequence>
<dbReference type="OrthoDB" id="9801186at2"/>
<dbReference type="Gene3D" id="3.40.50.720">
    <property type="entry name" value="NAD(P)-binding Rossmann-like Domain"/>
    <property type="match status" value="1"/>
</dbReference>
<evidence type="ECO:0000256" key="2">
    <source>
        <dbReference type="ARBA" id="ARBA00023002"/>
    </source>
</evidence>
<keyword evidence="5" id="KW-1185">Reference proteome</keyword>
<dbReference type="InterPro" id="IPR011032">
    <property type="entry name" value="GroES-like_sf"/>
</dbReference>
<dbReference type="CDD" id="cd05289">
    <property type="entry name" value="MDR_like_2"/>
    <property type="match status" value="1"/>
</dbReference>
<accession>A0A1X7P1Z3</accession>
<organism evidence="4 5">
    <name type="scientific">Rathayibacter oskolensis</name>
    <dbReference type="NCBI Taxonomy" id="1891671"/>
    <lineage>
        <taxon>Bacteria</taxon>
        <taxon>Bacillati</taxon>
        <taxon>Actinomycetota</taxon>
        <taxon>Actinomycetes</taxon>
        <taxon>Micrococcales</taxon>
        <taxon>Microbacteriaceae</taxon>
        <taxon>Rathayibacter</taxon>
    </lineage>
</organism>
<dbReference type="GO" id="GO:0016651">
    <property type="term" value="F:oxidoreductase activity, acting on NAD(P)H"/>
    <property type="evidence" value="ECO:0007669"/>
    <property type="project" value="TreeGrafter"/>
</dbReference>
<dbReference type="EMBL" id="FXBM01000002">
    <property type="protein sequence ID" value="SMH44820.1"/>
    <property type="molecule type" value="Genomic_DNA"/>
</dbReference>
<dbReference type="InterPro" id="IPR020843">
    <property type="entry name" value="ER"/>
</dbReference>
<gene>
    <name evidence="4" type="ORF">SAMN06295885_2443</name>
</gene>
<dbReference type="Proteomes" id="UP000193711">
    <property type="component" value="Unassembled WGS sequence"/>
</dbReference>
<dbReference type="InterPro" id="IPR013154">
    <property type="entry name" value="ADH-like_N"/>
</dbReference>
<proteinExistence type="predicted"/>
<keyword evidence="2" id="KW-0560">Oxidoreductase</keyword>
<dbReference type="GO" id="GO:0070402">
    <property type="term" value="F:NADPH binding"/>
    <property type="evidence" value="ECO:0007669"/>
    <property type="project" value="TreeGrafter"/>
</dbReference>
<keyword evidence="1" id="KW-0521">NADP</keyword>